<accession>A0A9W6Y7F6</accession>
<gene>
    <name evidence="1" type="ORF">Pfra01_002273400</name>
</gene>
<evidence type="ECO:0000313" key="2">
    <source>
        <dbReference type="Proteomes" id="UP001165121"/>
    </source>
</evidence>
<dbReference type="AlphaFoldDB" id="A0A9W6Y7F6"/>
<dbReference type="Proteomes" id="UP001165121">
    <property type="component" value="Unassembled WGS sequence"/>
</dbReference>
<keyword evidence="2" id="KW-1185">Reference proteome</keyword>
<evidence type="ECO:0000313" key="1">
    <source>
        <dbReference type="EMBL" id="GMF54462.1"/>
    </source>
</evidence>
<name>A0A9W6Y7F6_9STRA</name>
<protein>
    <submittedName>
        <fullName evidence="1">Unnamed protein product</fullName>
    </submittedName>
</protein>
<sequence length="86" mass="9274">MPMFSLTSAALVISGSTAGSARMALKPFGILDDDSSSHASTTHLITSAHTGGEICCLVLVWSFADSEFSKYSERSNLDERIKIYQN</sequence>
<dbReference type="EMBL" id="BSXT01003506">
    <property type="protein sequence ID" value="GMF54462.1"/>
    <property type="molecule type" value="Genomic_DNA"/>
</dbReference>
<organism evidence="1 2">
    <name type="scientific">Phytophthora fragariaefolia</name>
    <dbReference type="NCBI Taxonomy" id="1490495"/>
    <lineage>
        <taxon>Eukaryota</taxon>
        <taxon>Sar</taxon>
        <taxon>Stramenopiles</taxon>
        <taxon>Oomycota</taxon>
        <taxon>Peronosporomycetes</taxon>
        <taxon>Peronosporales</taxon>
        <taxon>Peronosporaceae</taxon>
        <taxon>Phytophthora</taxon>
    </lineage>
</organism>
<reference evidence="1" key="1">
    <citation type="submission" date="2023-04" db="EMBL/GenBank/DDBJ databases">
        <title>Phytophthora fragariaefolia NBRC 109709.</title>
        <authorList>
            <person name="Ichikawa N."/>
            <person name="Sato H."/>
            <person name="Tonouchi N."/>
        </authorList>
    </citation>
    <scope>NUCLEOTIDE SEQUENCE</scope>
    <source>
        <strain evidence="1">NBRC 109709</strain>
    </source>
</reference>
<proteinExistence type="predicted"/>
<comment type="caution">
    <text evidence="1">The sequence shown here is derived from an EMBL/GenBank/DDBJ whole genome shotgun (WGS) entry which is preliminary data.</text>
</comment>